<organism evidence="1 2">
    <name type="scientific">Catharanthus roseus</name>
    <name type="common">Madagascar periwinkle</name>
    <name type="synonym">Vinca rosea</name>
    <dbReference type="NCBI Taxonomy" id="4058"/>
    <lineage>
        <taxon>Eukaryota</taxon>
        <taxon>Viridiplantae</taxon>
        <taxon>Streptophyta</taxon>
        <taxon>Embryophyta</taxon>
        <taxon>Tracheophyta</taxon>
        <taxon>Spermatophyta</taxon>
        <taxon>Magnoliopsida</taxon>
        <taxon>eudicotyledons</taxon>
        <taxon>Gunneridae</taxon>
        <taxon>Pentapetalae</taxon>
        <taxon>asterids</taxon>
        <taxon>lamiids</taxon>
        <taxon>Gentianales</taxon>
        <taxon>Apocynaceae</taxon>
        <taxon>Rauvolfioideae</taxon>
        <taxon>Vinceae</taxon>
        <taxon>Catharanthinae</taxon>
        <taxon>Catharanthus</taxon>
    </lineage>
</organism>
<protein>
    <submittedName>
        <fullName evidence="1">Uncharacterized protein</fullName>
    </submittedName>
</protein>
<comment type="caution">
    <text evidence="1">The sequence shown here is derived from an EMBL/GenBank/DDBJ whole genome shotgun (WGS) entry which is preliminary data.</text>
</comment>
<sequence length="108" mass="12764">MRSKKRQERMEEGQSSVDTAQIMDRIAAMQAQLNDRLDDINDKIVDIQNLNKISIFGVSRLHYIRSKRSWQLKHNEEGEIKPLKTLKTCVLVRDVMRKESSFLAKYWL</sequence>
<gene>
    <name evidence="1" type="ORF">M9H77_02049</name>
</gene>
<name>A0ACC0C7H8_CATRO</name>
<dbReference type="EMBL" id="CM044701">
    <property type="protein sequence ID" value="KAI5680822.1"/>
    <property type="molecule type" value="Genomic_DNA"/>
</dbReference>
<proteinExistence type="predicted"/>
<dbReference type="Proteomes" id="UP001060085">
    <property type="component" value="Linkage Group LG01"/>
</dbReference>
<accession>A0ACC0C7H8</accession>
<keyword evidence="2" id="KW-1185">Reference proteome</keyword>
<reference evidence="2" key="1">
    <citation type="journal article" date="2023" name="Nat. Plants">
        <title>Single-cell RNA sequencing provides a high-resolution roadmap for understanding the multicellular compartmentation of specialized metabolism.</title>
        <authorList>
            <person name="Sun S."/>
            <person name="Shen X."/>
            <person name="Li Y."/>
            <person name="Li Y."/>
            <person name="Wang S."/>
            <person name="Li R."/>
            <person name="Zhang H."/>
            <person name="Shen G."/>
            <person name="Guo B."/>
            <person name="Wei J."/>
            <person name="Xu J."/>
            <person name="St-Pierre B."/>
            <person name="Chen S."/>
            <person name="Sun C."/>
        </authorList>
    </citation>
    <scope>NUCLEOTIDE SEQUENCE [LARGE SCALE GENOMIC DNA]</scope>
</reference>
<evidence type="ECO:0000313" key="2">
    <source>
        <dbReference type="Proteomes" id="UP001060085"/>
    </source>
</evidence>
<evidence type="ECO:0000313" key="1">
    <source>
        <dbReference type="EMBL" id="KAI5680822.1"/>
    </source>
</evidence>